<gene>
    <name evidence="12" type="primary">SEC63</name>
    <name evidence="12" type="ORF">Q9L58_003751</name>
</gene>
<reference evidence="12 13" key="1">
    <citation type="submission" date="2024-02" db="EMBL/GenBank/DDBJ databases">
        <title>Discinaceae phylogenomics.</title>
        <authorList>
            <person name="Dirks A.C."/>
            <person name="James T.Y."/>
        </authorList>
    </citation>
    <scope>NUCLEOTIDE SEQUENCE [LARGE SCALE GENOMIC DNA]</scope>
    <source>
        <strain evidence="12 13">ACD0624</strain>
    </source>
</reference>
<keyword evidence="8" id="KW-0143">Chaperone</keyword>
<dbReference type="SUPFAM" id="SSF81296">
    <property type="entry name" value="E set domains"/>
    <property type="match status" value="1"/>
</dbReference>
<evidence type="ECO:0000256" key="1">
    <source>
        <dbReference type="ARBA" id="ARBA00004477"/>
    </source>
</evidence>
<evidence type="ECO:0000256" key="2">
    <source>
        <dbReference type="ARBA" id="ARBA00022448"/>
    </source>
</evidence>
<keyword evidence="5" id="KW-0653">Protein transport</keyword>
<evidence type="ECO:0000256" key="4">
    <source>
        <dbReference type="ARBA" id="ARBA00022824"/>
    </source>
</evidence>
<evidence type="ECO:0000313" key="13">
    <source>
        <dbReference type="Proteomes" id="UP001447188"/>
    </source>
</evidence>
<comment type="subcellular location">
    <subcellularLocation>
        <location evidence="1">Endoplasmic reticulum membrane</location>
        <topology evidence="1">Multi-pass membrane protein</topology>
    </subcellularLocation>
</comment>
<feature type="transmembrane region" description="Helical" evidence="10">
    <location>
        <begin position="13"/>
        <end position="34"/>
    </location>
</feature>
<dbReference type="InterPro" id="IPR001623">
    <property type="entry name" value="DnaJ_domain"/>
</dbReference>
<dbReference type="Proteomes" id="UP001447188">
    <property type="component" value="Unassembled WGS sequence"/>
</dbReference>
<evidence type="ECO:0000256" key="10">
    <source>
        <dbReference type="SAM" id="Phobius"/>
    </source>
</evidence>
<dbReference type="InterPro" id="IPR035892">
    <property type="entry name" value="C2_domain_sf"/>
</dbReference>
<dbReference type="InterPro" id="IPR036869">
    <property type="entry name" value="J_dom_sf"/>
</dbReference>
<dbReference type="Gene3D" id="1.10.287.110">
    <property type="entry name" value="DnaJ domain"/>
    <property type="match status" value="1"/>
</dbReference>
<feature type="region of interest" description="Disordered" evidence="9">
    <location>
        <begin position="629"/>
        <end position="687"/>
    </location>
</feature>
<sequence>MSTDYNYDDKGQFFPYFILTLSGLVLVPLTYSTFAPSKRPGLSKIPLLKDSTYKPPNGDLIDAARRRQAKRERRLKRFTSIIVGWVLFAYMVYLIATAAENVEGKIWDPYDILGISTSASEKAIKSHYRKLSLKFHPDKIRPTENQTVDMLNLHFSELTKAYKALTDEEIRNNFVQFGHPDGKQAFSIGIALPVWIVSEGGSYYVLAVYGLLFGILLPYTVGRWWYGTKKHTRDGVLMESAGSLFRIYDENTDEKKLVSILTVGEEMKHVTGGKREKEWIGSEEATIERKIREAGVPERELAALQELDGWQRRACGLLWAYLYRVDLGSEKLENAKLDVAPAAVALNKSFHAISLAYSNTLPILASMSLNQSLVQAIAPDYSPLLQLPNFTNEIVAAVEQDGGKNHWTVQRFMACPDDKRRKLCVGQKLLSEKEYEQAIYFAKNLPALSIEDAFFKVMGEKYITPSSLVQFVVKCRIIPPGSKAPVIDPKDLLDEDPEETDVDALLGRKSSRPSQSKTGEEVPTTPLAHAPFYPRAYAPSWQILLADAKQAKMIVPPQAITSFEKSTDNFAVQTFKMQFQAPPQPGEYTFVMHCISDSYLGVDTRRSVKLVISDPSKVEKIIEEDEISEPDEDSIVGQMNAMRGGASVGKKKAVKSHDSSEEEESDTEGEQAVEESETDTDTDTDEE</sequence>
<dbReference type="InterPro" id="IPR004179">
    <property type="entry name" value="Sec63-dom"/>
</dbReference>
<keyword evidence="4" id="KW-0256">Endoplasmic reticulum</keyword>
<dbReference type="Gene3D" id="1.10.150.20">
    <property type="entry name" value="5' to 3' exonuclease, C-terminal subdomain"/>
    <property type="match status" value="1"/>
</dbReference>
<feature type="transmembrane region" description="Helical" evidence="10">
    <location>
        <begin position="202"/>
        <end position="221"/>
    </location>
</feature>
<dbReference type="PROSITE" id="PS50076">
    <property type="entry name" value="DNAJ_2"/>
    <property type="match status" value="1"/>
</dbReference>
<evidence type="ECO:0000256" key="8">
    <source>
        <dbReference type="ARBA" id="ARBA00023186"/>
    </source>
</evidence>
<dbReference type="PANTHER" id="PTHR24075">
    <property type="entry name" value="SEC63 DOMAIN-CONTAINING"/>
    <property type="match status" value="1"/>
</dbReference>
<evidence type="ECO:0000256" key="5">
    <source>
        <dbReference type="ARBA" id="ARBA00022927"/>
    </source>
</evidence>
<keyword evidence="6 10" id="KW-1133">Transmembrane helix</keyword>
<evidence type="ECO:0000256" key="9">
    <source>
        <dbReference type="SAM" id="MobiDB-lite"/>
    </source>
</evidence>
<accession>A0ABR3GMX0</accession>
<evidence type="ECO:0000313" key="12">
    <source>
        <dbReference type="EMBL" id="KAL0637267.1"/>
    </source>
</evidence>
<evidence type="ECO:0000259" key="11">
    <source>
        <dbReference type="PROSITE" id="PS50076"/>
    </source>
</evidence>
<dbReference type="PANTHER" id="PTHR24075:SF0">
    <property type="entry name" value="TRANSLOCATION PROTEIN SEC63 HOMOLOG"/>
    <property type="match status" value="1"/>
</dbReference>
<name>A0ABR3GMX0_9PEZI</name>
<dbReference type="SUPFAM" id="SSF46565">
    <property type="entry name" value="Chaperone J-domain"/>
    <property type="match status" value="1"/>
</dbReference>
<dbReference type="Pfam" id="PF00226">
    <property type="entry name" value="DnaJ"/>
    <property type="match status" value="1"/>
</dbReference>
<evidence type="ECO:0000256" key="6">
    <source>
        <dbReference type="ARBA" id="ARBA00022989"/>
    </source>
</evidence>
<organism evidence="12 13">
    <name type="scientific">Discina gigas</name>
    <dbReference type="NCBI Taxonomy" id="1032678"/>
    <lineage>
        <taxon>Eukaryota</taxon>
        <taxon>Fungi</taxon>
        <taxon>Dikarya</taxon>
        <taxon>Ascomycota</taxon>
        <taxon>Pezizomycotina</taxon>
        <taxon>Pezizomycetes</taxon>
        <taxon>Pezizales</taxon>
        <taxon>Discinaceae</taxon>
        <taxon>Discina</taxon>
    </lineage>
</organism>
<comment type="caution">
    <text evidence="12">The sequence shown here is derived from an EMBL/GenBank/DDBJ whole genome shotgun (WGS) entry which is preliminary data.</text>
</comment>
<dbReference type="Pfam" id="PF02889">
    <property type="entry name" value="Sec63"/>
    <property type="match status" value="1"/>
</dbReference>
<proteinExistence type="predicted"/>
<dbReference type="SMART" id="SM00271">
    <property type="entry name" value="DnaJ"/>
    <property type="match status" value="1"/>
</dbReference>
<evidence type="ECO:0000256" key="7">
    <source>
        <dbReference type="ARBA" id="ARBA00023136"/>
    </source>
</evidence>
<dbReference type="EMBL" id="JBBBZM010000037">
    <property type="protein sequence ID" value="KAL0637267.1"/>
    <property type="molecule type" value="Genomic_DNA"/>
</dbReference>
<feature type="region of interest" description="Disordered" evidence="9">
    <location>
        <begin position="505"/>
        <end position="527"/>
    </location>
</feature>
<feature type="domain" description="J" evidence="11">
    <location>
        <begin position="108"/>
        <end position="178"/>
    </location>
</feature>
<protein>
    <submittedName>
        <fullName evidence="12">Secretory subunit</fullName>
    </submittedName>
</protein>
<keyword evidence="2" id="KW-0813">Transport</keyword>
<dbReference type="PRINTS" id="PR00625">
    <property type="entry name" value="JDOMAIN"/>
</dbReference>
<dbReference type="SMART" id="SM00973">
    <property type="entry name" value="Sec63"/>
    <property type="match status" value="1"/>
</dbReference>
<keyword evidence="13" id="KW-1185">Reference proteome</keyword>
<evidence type="ECO:0000256" key="3">
    <source>
        <dbReference type="ARBA" id="ARBA00022692"/>
    </source>
</evidence>
<dbReference type="Gene3D" id="2.60.40.150">
    <property type="entry name" value="C2 domain"/>
    <property type="match status" value="1"/>
</dbReference>
<keyword evidence="7 10" id="KW-0472">Membrane</keyword>
<dbReference type="CDD" id="cd06257">
    <property type="entry name" value="DnaJ"/>
    <property type="match status" value="1"/>
</dbReference>
<keyword evidence="3 10" id="KW-0812">Transmembrane</keyword>
<dbReference type="InterPro" id="IPR014756">
    <property type="entry name" value="Ig_E-set"/>
</dbReference>
<feature type="compositionally biased region" description="Acidic residues" evidence="9">
    <location>
        <begin position="660"/>
        <end position="687"/>
    </location>
</feature>
<feature type="transmembrane region" description="Helical" evidence="10">
    <location>
        <begin position="75"/>
        <end position="96"/>
    </location>
</feature>
<dbReference type="SUPFAM" id="SSF158702">
    <property type="entry name" value="Sec63 N-terminal domain-like"/>
    <property type="match status" value="1"/>
</dbReference>